<name>A0A4S4DQL5_CAMSN</name>
<gene>
    <name evidence="2" type="ORF">TEA_007915</name>
</gene>
<dbReference type="AlphaFoldDB" id="A0A4S4DQL5"/>
<feature type="compositionally biased region" description="Polar residues" evidence="1">
    <location>
        <begin position="216"/>
        <end position="227"/>
    </location>
</feature>
<evidence type="ECO:0000256" key="1">
    <source>
        <dbReference type="SAM" id="MobiDB-lite"/>
    </source>
</evidence>
<dbReference type="Proteomes" id="UP000306102">
    <property type="component" value="Unassembled WGS sequence"/>
</dbReference>
<organism evidence="2 3">
    <name type="scientific">Camellia sinensis var. sinensis</name>
    <name type="common">China tea</name>
    <dbReference type="NCBI Taxonomy" id="542762"/>
    <lineage>
        <taxon>Eukaryota</taxon>
        <taxon>Viridiplantae</taxon>
        <taxon>Streptophyta</taxon>
        <taxon>Embryophyta</taxon>
        <taxon>Tracheophyta</taxon>
        <taxon>Spermatophyta</taxon>
        <taxon>Magnoliopsida</taxon>
        <taxon>eudicotyledons</taxon>
        <taxon>Gunneridae</taxon>
        <taxon>Pentapetalae</taxon>
        <taxon>asterids</taxon>
        <taxon>Ericales</taxon>
        <taxon>Theaceae</taxon>
        <taxon>Camellia</taxon>
    </lineage>
</organism>
<accession>A0A4S4DQL5</accession>
<keyword evidence="3" id="KW-1185">Reference proteome</keyword>
<reference evidence="2 3" key="1">
    <citation type="journal article" date="2018" name="Proc. Natl. Acad. Sci. U.S.A.">
        <title>Draft genome sequence of Camellia sinensis var. sinensis provides insights into the evolution of the tea genome and tea quality.</title>
        <authorList>
            <person name="Wei C."/>
            <person name="Yang H."/>
            <person name="Wang S."/>
            <person name="Zhao J."/>
            <person name="Liu C."/>
            <person name="Gao L."/>
            <person name="Xia E."/>
            <person name="Lu Y."/>
            <person name="Tai Y."/>
            <person name="She G."/>
            <person name="Sun J."/>
            <person name="Cao H."/>
            <person name="Tong W."/>
            <person name="Gao Q."/>
            <person name="Li Y."/>
            <person name="Deng W."/>
            <person name="Jiang X."/>
            <person name="Wang W."/>
            <person name="Chen Q."/>
            <person name="Zhang S."/>
            <person name="Li H."/>
            <person name="Wu J."/>
            <person name="Wang P."/>
            <person name="Li P."/>
            <person name="Shi C."/>
            <person name="Zheng F."/>
            <person name="Jian J."/>
            <person name="Huang B."/>
            <person name="Shan D."/>
            <person name="Shi M."/>
            <person name="Fang C."/>
            <person name="Yue Y."/>
            <person name="Li F."/>
            <person name="Li D."/>
            <person name="Wei S."/>
            <person name="Han B."/>
            <person name="Jiang C."/>
            <person name="Yin Y."/>
            <person name="Xia T."/>
            <person name="Zhang Z."/>
            <person name="Bennetzen J.L."/>
            <person name="Zhao S."/>
            <person name="Wan X."/>
        </authorList>
    </citation>
    <scope>NUCLEOTIDE SEQUENCE [LARGE SCALE GENOMIC DNA]</scope>
    <source>
        <strain evidence="3">cv. Shuchazao</strain>
        <tissue evidence="2">Leaf</tissue>
    </source>
</reference>
<proteinExistence type="predicted"/>
<evidence type="ECO:0000313" key="3">
    <source>
        <dbReference type="Proteomes" id="UP000306102"/>
    </source>
</evidence>
<protein>
    <submittedName>
        <fullName evidence="2">Uncharacterized protein</fullName>
    </submittedName>
</protein>
<comment type="caution">
    <text evidence="2">The sequence shown here is derived from an EMBL/GenBank/DDBJ whole genome shotgun (WGS) entry which is preliminary data.</text>
</comment>
<evidence type="ECO:0000313" key="2">
    <source>
        <dbReference type="EMBL" id="THG04556.1"/>
    </source>
</evidence>
<dbReference type="EMBL" id="SDRB02010742">
    <property type="protein sequence ID" value="THG04556.1"/>
    <property type="molecule type" value="Genomic_DNA"/>
</dbReference>
<feature type="compositionally biased region" description="Acidic residues" evidence="1">
    <location>
        <begin position="195"/>
        <end position="205"/>
    </location>
</feature>
<dbReference type="STRING" id="542762.A0A4S4DQL5"/>
<feature type="region of interest" description="Disordered" evidence="1">
    <location>
        <begin position="156"/>
        <end position="247"/>
    </location>
</feature>
<sequence>MRASYGDITRLMRETKIAEFQQAMAVVGGGGGWRREKFAKAIKNRVSSIAAWLRFASLVLHLSMASYQFVNRPNQVRQRDSFSSEVRHGRSKAQMCLRKILDFISSHQTLKESSFNPQISKLVPESDENSNKPLFFGNRGLDIDLNLDFCSPPHTADSGGGGVDSANVSMAEKSSVGECDLKEEVNGCDSSANKDEEEEEEEESVVEERGTEFSEVINTRSQSSEIDNNGVAEDTTTIEPNNNNPLPELRSDHDFLHLLIEAAKLISGDFADTEPEKPSQIEAELGESEAATAAAVEFYGGVEDISPVVRSKRGRSQVLPYRYRDSILEPLTRFSAQRSTSSSTKRRSR</sequence>